<dbReference type="PANTHER" id="PTHR33476:SF26">
    <property type="match status" value="1"/>
</dbReference>
<keyword evidence="1" id="KW-0175">Coiled coil</keyword>
<dbReference type="Proteomes" id="UP000243975">
    <property type="component" value="Unassembled WGS sequence"/>
</dbReference>
<evidence type="ECO:0000313" key="4">
    <source>
        <dbReference type="Proteomes" id="UP000243975"/>
    </source>
</evidence>
<dbReference type="STRING" id="59895.A0A103JDE7"/>
<keyword evidence="4" id="KW-1185">Reference proteome</keyword>
<dbReference type="InterPro" id="IPR040348">
    <property type="entry name" value="POLAR-like"/>
</dbReference>
<dbReference type="Gramene" id="KVF30700">
    <property type="protein sequence ID" value="KVF30700"/>
    <property type="gene ID" value="Ccrd_026818"/>
</dbReference>
<reference evidence="3 4" key="1">
    <citation type="journal article" date="2016" name="Sci. Rep.">
        <title>The genome sequence of the outbreeding globe artichoke constructed de novo incorporating a phase-aware low-pass sequencing strategy of F1 progeny.</title>
        <authorList>
            <person name="Scaglione D."/>
            <person name="Reyes-Chin-Wo S."/>
            <person name="Acquadro A."/>
            <person name="Froenicke L."/>
            <person name="Portis E."/>
            <person name="Beitel C."/>
            <person name="Tirone M."/>
            <person name="Mauro R."/>
            <person name="Lo Monaco A."/>
            <person name="Mauromicale G."/>
            <person name="Faccioli P."/>
            <person name="Cattivelli L."/>
            <person name="Rieseberg L."/>
            <person name="Michelmore R."/>
            <person name="Lanteri S."/>
        </authorList>
    </citation>
    <scope>NUCLEOTIDE SEQUENCE [LARGE SCALE GENOMIC DNA]</scope>
    <source>
        <strain evidence="3">2C</strain>
    </source>
</reference>
<evidence type="ECO:0000256" key="2">
    <source>
        <dbReference type="SAM" id="MobiDB-lite"/>
    </source>
</evidence>
<evidence type="ECO:0000313" key="3">
    <source>
        <dbReference type="EMBL" id="KVF30700.1"/>
    </source>
</evidence>
<sequence length="295" mass="32812">MDFWVVAAATGAGYVAKHWQHLSGEKDGSSNPSPMPSPRLQPDPSQAFSKIPNSVFPPPLSGPPPIFIEKQVLQDDLSEIKGKPDYFDTSNHRLHELRTNNTNGKSFSSLRPLVVTSSRRDSGRKQSTQVDDVKDRKIVFMDETGTSVEALFFEQDGSVKLPRRSKQMYVKRFETSNDIVPLFLGIAIGILSTTVNNQHEVEHLNELLEEAESMVRDLHNHLETNDGITINEHGTETIKTATSSPKPNNFELTSDIEAELEAELVRLEQNMTNVEVSNNLISKSTGYLADKLVVG</sequence>
<comment type="caution">
    <text evidence="3">The sequence shown here is derived from an EMBL/GenBank/DDBJ whole genome shotgun (WGS) entry which is preliminary data.</text>
</comment>
<feature type="coiled-coil region" evidence="1">
    <location>
        <begin position="250"/>
        <end position="277"/>
    </location>
</feature>
<gene>
    <name evidence="3" type="ORF">Ccrd_026818</name>
</gene>
<dbReference type="PANTHER" id="PTHR33476">
    <property type="entry name" value="EMB|CAB62613.1"/>
    <property type="match status" value="1"/>
</dbReference>
<dbReference type="AlphaFoldDB" id="A0A103JDE7"/>
<proteinExistence type="predicted"/>
<dbReference type="OMA" id="EKVCPFH"/>
<evidence type="ECO:0000256" key="1">
    <source>
        <dbReference type="SAM" id="Coils"/>
    </source>
</evidence>
<protein>
    <submittedName>
        <fullName evidence="3">Uncharacterized protein</fullName>
    </submittedName>
</protein>
<name>A0A103JDE7_CYNCS</name>
<organism evidence="3 4">
    <name type="scientific">Cynara cardunculus var. scolymus</name>
    <name type="common">Globe artichoke</name>
    <name type="synonym">Cynara scolymus</name>
    <dbReference type="NCBI Taxonomy" id="59895"/>
    <lineage>
        <taxon>Eukaryota</taxon>
        <taxon>Viridiplantae</taxon>
        <taxon>Streptophyta</taxon>
        <taxon>Embryophyta</taxon>
        <taxon>Tracheophyta</taxon>
        <taxon>Spermatophyta</taxon>
        <taxon>Magnoliopsida</taxon>
        <taxon>eudicotyledons</taxon>
        <taxon>Gunneridae</taxon>
        <taxon>Pentapetalae</taxon>
        <taxon>asterids</taxon>
        <taxon>campanulids</taxon>
        <taxon>Asterales</taxon>
        <taxon>Asteraceae</taxon>
        <taxon>Carduoideae</taxon>
        <taxon>Cardueae</taxon>
        <taxon>Carduinae</taxon>
        <taxon>Cynara</taxon>
    </lineage>
</organism>
<dbReference type="GO" id="GO:0008356">
    <property type="term" value="P:asymmetric cell division"/>
    <property type="evidence" value="ECO:0007669"/>
    <property type="project" value="InterPro"/>
</dbReference>
<accession>A0A103JDE7</accession>
<dbReference type="EMBL" id="LEKV01009593">
    <property type="protein sequence ID" value="KVF30700.1"/>
    <property type="molecule type" value="Genomic_DNA"/>
</dbReference>
<feature type="region of interest" description="Disordered" evidence="2">
    <location>
        <begin position="23"/>
        <end position="50"/>
    </location>
</feature>